<feature type="region of interest" description="Disordered" evidence="1">
    <location>
        <begin position="83"/>
        <end position="103"/>
    </location>
</feature>
<keyword evidence="4" id="KW-1185">Reference proteome</keyword>
<organism evidence="3 4">
    <name type="scientific">Coralloluteibacterium thermophilum</name>
    <dbReference type="NCBI Taxonomy" id="2707049"/>
    <lineage>
        <taxon>Bacteria</taxon>
        <taxon>Pseudomonadati</taxon>
        <taxon>Pseudomonadota</taxon>
        <taxon>Gammaproteobacteria</taxon>
        <taxon>Lysobacterales</taxon>
        <taxon>Lysobacteraceae</taxon>
        <taxon>Coralloluteibacterium</taxon>
    </lineage>
</organism>
<name>A0ABV9NI76_9GAMM</name>
<keyword evidence="2" id="KW-1133">Transmembrane helix</keyword>
<proteinExistence type="predicted"/>
<feature type="region of interest" description="Disordered" evidence="1">
    <location>
        <begin position="35"/>
        <end position="54"/>
    </location>
</feature>
<dbReference type="EMBL" id="JBHSGG010000022">
    <property type="protein sequence ID" value="MFC4728057.1"/>
    <property type="molecule type" value="Genomic_DNA"/>
</dbReference>
<feature type="transmembrane region" description="Helical" evidence="2">
    <location>
        <begin position="115"/>
        <end position="133"/>
    </location>
</feature>
<evidence type="ECO:0000256" key="2">
    <source>
        <dbReference type="SAM" id="Phobius"/>
    </source>
</evidence>
<protein>
    <submittedName>
        <fullName evidence="3">Pathogenicity-like protein</fullName>
    </submittedName>
</protein>
<evidence type="ECO:0000256" key="1">
    <source>
        <dbReference type="SAM" id="MobiDB-lite"/>
    </source>
</evidence>
<keyword evidence="2" id="KW-0812">Transmembrane</keyword>
<dbReference type="Proteomes" id="UP001595892">
    <property type="component" value="Unassembled WGS sequence"/>
</dbReference>
<keyword evidence="2" id="KW-0472">Membrane</keyword>
<sequence>MRQIFSSLRLENVEGVARLLNDNGIETWISQGRSYKGGRRSQFSYRESPGGKPQPAVWVVHTGDQVRARELLREAGLIDTTRPDSFLPNSFTPPPAPGIGDSNRRRRAMTQRIKIALLIVTAAIIAGGMYQVFGGQQPEEAPAEAVETGTFQLQGAG</sequence>
<evidence type="ECO:0000313" key="4">
    <source>
        <dbReference type="Proteomes" id="UP001595892"/>
    </source>
</evidence>
<dbReference type="RefSeq" id="WP_377004079.1">
    <property type="nucleotide sequence ID" value="NZ_JBHSGG010000022.1"/>
</dbReference>
<reference evidence="4" key="1">
    <citation type="journal article" date="2019" name="Int. J. Syst. Evol. Microbiol.">
        <title>The Global Catalogue of Microorganisms (GCM) 10K type strain sequencing project: providing services to taxonomists for standard genome sequencing and annotation.</title>
        <authorList>
            <consortium name="The Broad Institute Genomics Platform"/>
            <consortium name="The Broad Institute Genome Sequencing Center for Infectious Disease"/>
            <person name="Wu L."/>
            <person name="Ma J."/>
        </authorList>
    </citation>
    <scope>NUCLEOTIDE SEQUENCE [LARGE SCALE GENOMIC DNA]</scope>
    <source>
        <strain evidence="4">CGMCC 1.13574</strain>
    </source>
</reference>
<evidence type="ECO:0000313" key="3">
    <source>
        <dbReference type="EMBL" id="MFC4728057.1"/>
    </source>
</evidence>
<gene>
    <name evidence="3" type="ORF">ACFO3Q_07745</name>
</gene>
<comment type="caution">
    <text evidence="3">The sequence shown here is derived from an EMBL/GenBank/DDBJ whole genome shotgun (WGS) entry which is preliminary data.</text>
</comment>
<accession>A0ABV9NI76</accession>